<dbReference type="AlphaFoldDB" id="X1N1R9"/>
<accession>X1N1R9</accession>
<dbReference type="InterPro" id="IPR017900">
    <property type="entry name" value="4Fe4S_Fe_S_CS"/>
</dbReference>
<dbReference type="PANTHER" id="PTHR43687:SF1">
    <property type="entry name" value="FERREDOXIN III"/>
    <property type="match status" value="1"/>
</dbReference>
<comment type="caution">
    <text evidence="6">The sequence shown here is derived from an EMBL/GenBank/DDBJ whole genome shotgun (WGS) entry which is preliminary data.</text>
</comment>
<name>X1N1R9_9ZZZZ</name>
<reference evidence="6" key="1">
    <citation type="journal article" date="2014" name="Front. Microbiol.">
        <title>High frequency of phylogenetically diverse reductive dehalogenase-homologous genes in deep subseafloor sedimentary metagenomes.</title>
        <authorList>
            <person name="Kawai M."/>
            <person name="Futagami T."/>
            <person name="Toyoda A."/>
            <person name="Takaki Y."/>
            <person name="Nishi S."/>
            <person name="Hori S."/>
            <person name="Arai W."/>
            <person name="Tsubouchi T."/>
            <person name="Morono Y."/>
            <person name="Uchiyama I."/>
            <person name="Ito T."/>
            <person name="Fujiyama A."/>
            <person name="Inagaki F."/>
            <person name="Takami H."/>
        </authorList>
    </citation>
    <scope>NUCLEOTIDE SEQUENCE</scope>
    <source>
        <strain evidence="6">Expedition CK06-06</strain>
    </source>
</reference>
<dbReference type="Gene3D" id="3.30.70.20">
    <property type="match status" value="1"/>
</dbReference>
<keyword evidence="1" id="KW-0004">4Fe-4S</keyword>
<evidence type="ECO:0000259" key="5">
    <source>
        <dbReference type="PROSITE" id="PS51379"/>
    </source>
</evidence>
<evidence type="ECO:0000256" key="4">
    <source>
        <dbReference type="ARBA" id="ARBA00023014"/>
    </source>
</evidence>
<protein>
    <recommendedName>
        <fullName evidence="5">4Fe-4S ferredoxin-type domain-containing protein</fullName>
    </recommendedName>
</protein>
<dbReference type="PROSITE" id="PS00198">
    <property type="entry name" value="4FE4S_FER_1"/>
    <property type="match status" value="1"/>
</dbReference>
<organism evidence="6">
    <name type="scientific">marine sediment metagenome</name>
    <dbReference type="NCBI Taxonomy" id="412755"/>
    <lineage>
        <taxon>unclassified sequences</taxon>
        <taxon>metagenomes</taxon>
        <taxon>ecological metagenomes</taxon>
    </lineage>
</organism>
<dbReference type="GO" id="GO:0051539">
    <property type="term" value="F:4 iron, 4 sulfur cluster binding"/>
    <property type="evidence" value="ECO:0007669"/>
    <property type="project" value="UniProtKB-KW"/>
</dbReference>
<evidence type="ECO:0000256" key="1">
    <source>
        <dbReference type="ARBA" id="ARBA00022485"/>
    </source>
</evidence>
<feature type="domain" description="4Fe-4S ferredoxin-type" evidence="5">
    <location>
        <begin position="31"/>
        <end position="58"/>
    </location>
</feature>
<dbReference type="PROSITE" id="PS51379">
    <property type="entry name" value="4FE4S_FER_2"/>
    <property type="match status" value="2"/>
</dbReference>
<keyword evidence="2" id="KW-0479">Metal-binding</keyword>
<evidence type="ECO:0000256" key="3">
    <source>
        <dbReference type="ARBA" id="ARBA00023004"/>
    </source>
</evidence>
<evidence type="ECO:0000313" key="6">
    <source>
        <dbReference type="EMBL" id="GAI37503.1"/>
    </source>
</evidence>
<feature type="domain" description="4Fe-4S ferredoxin-type" evidence="5">
    <location>
        <begin position="1"/>
        <end position="30"/>
    </location>
</feature>
<keyword evidence="4" id="KW-0411">Iron-sulfur</keyword>
<keyword evidence="3" id="KW-0408">Iron</keyword>
<dbReference type="InterPro" id="IPR050572">
    <property type="entry name" value="Fe-S_Ferredoxin"/>
</dbReference>
<dbReference type="InterPro" id="IPR017896">
    <property type="entry name" value="4Fe4S_Fe-S-bd"/>
</dbReference>
<evidence type="ECO:0000256" key="2">
    <source>
        <dbReference type="ARBA" id="ARBA00022723"/>
    </source>
</evidence>
<gene>
    <name evidence="6" type="ORF">S06H3_38548</name>
</gene>
<dbReference type="Pfam" id="PF13237">
    <property type="entry name" value="Fer4_10"/>
    <property type="match status" value="1"/>
</dbReference>
<dbReference type="EMBL" id="BARV01023504">
    <property type="protein sequence ID" value="GAI37503.1"/>
    <property type="molecule type" value="Genomic_DNA"/>
</dbReference>
<dbReference type="PANTHER" id="PTHR43687">
    <property type="entry name" value="ADENYLYLSULFATE REDUCTASE, BETA SUBUNIT"/>
    <property type="match status" value="1"/>
</dbReference>
<dbReference type="SUPFAM" id="SSF54862">
    <property type="entry name" value="4Fe-4S ferredoxins"/>
    <property type="match status" value="1"/>
</dbReference>
<proteinExistence type="predicted"/>
<dbReference type="GO" id="GO:0046872">
    <property type="term" value="F:metal ion binding"/>
    <property type="evidence" value="ECO:0007669"/>
    <property type="project" value="UniProtKB-KW"/>
</dbReference>
<sequence>MPPIVDTNKCKGAATCAEVCPVDVIDIVDGKAVVAHADACIECRACEAACPNSAISFP</sequence>